<keyword evidence="1 6" id="KW-0963">Cytoplasm</keyword>
<feature type="disulfide bond" description="Redox-active" evidence="6">
    <location>
        <begin position="270"/>
        <end position="273"/>
    </location>
</feature>
<dbReference type="Pfam" id="PF01430">
    <property type="entry name" value="HSP33"/>
    <property type="match status" value="1"/>
</dbReference>
<dbReference type="AlphaFoldDB" id="A0A8J7H3K9"/>
<comment type="caution">
    <text evidence="7">The sequence shown here is derived from an EMBL/GenBank/DDBJ whole genome shotgun (WGS) entry which is preliminary data.</text>
</comment>
<dbReference type="SUPFAM" id="SSF64397">
    <property type="entry name" value="Hsp33 domain"/>
    <property type="match status" value="1"/>
</dbReference>
<keyword evidence="5 6" id="KW-0676">Redox-active center</keyword>
<dbReference type="GO" id="GO:0042026">
    <property type="term" value="P:protein refolding"/>
    <property type="evidence" value="ECO:0007669"/>
    <property type="project" value="TreeGrafter"/>
</dbReference>
<sequence length="294" mass="31916">MTDYIIRANAAQSQILAFAATTRELVEHARHIHGTSPVATAALGRLLTAGLMMGNMMKGEKDLVTLQIKGSGPIGGLTVTADSKGTVKGYAHHPEIIIPANDKGKLDVGGAIGAGVLTVIKDLGLREPYTGQTHLVSGEIAEDLTYYFVTSEQVPSSVALGVLMNKDNTVRRAGGFIIQLMPFASEEVIDHLEKKIGEIDSITKLLDKEMTPEMILEYILGELGLEITGKFPASFECNCSKKRVEKAIISIGQKDIQEMIDDNETIEVNCHFCSKHYNFTVEELKDILSKAARS</sequence>
<feature type="disulfide bond" description="Redox-active" evidence="6">
    <location>
        <begin position="237"/>
        <end position="239"/>
    </location>
</feature>
<keyword evidence="4 6" id="KW-0143">Chaperone</keyword>
<dbReference type="Gene3D" id="3.55.30.10">
    <property type="entry name" value="Hsp33 domain"/>
    <property type="match status" value="1"/>
</dbReference>
<evidence type="ECO:0000313" key="7">
    <source>
        <dbReference type="EMBL" id="MBH1941550.1"/>
    </source>
</evidence>
<gene>
    <name evidence="6 7" type="primary">hslO</name>
    <name evidence="7" type="ORF">I5677_11655</name>
</gene>
<dbReference type="InterPro" id="IPR000397">
    <property type="entry name" value="Heat_shock_Hsp33"/>
</dbReference>
<dbReference type="SUPFAM" id="SSF118352">
    <property type="entry name" value="HSP33 redox switch-like"/>
    <property type="match status" value="1"/>
</dbReference>
<dbReference type="HAMAP" id="MF_00117">
    <property type="entry name" value="HslO"/>
    <property type="match status" value="1"/>
</dbReference>
<name>A0A8J7H3K9_9FIRM</name>
<dbReference type="GO" id="GO:0044183">
    <property type="term" value="F:protein folding chaperone"/>
    <property type="evidence" value="ECO:0007669"/>
    <property type="project" value="TreeGrafter"/>
</dbReference>
<dbReference type="PANTHER" id="PTHR30111:SF1">
    <property type="entry name" value="33 KDA CHAPERONIN"/>
    <property type="match status" value="1"/>
</dbReference>
<evidence type="ECO:0000256" key="1">
    <source>
        <dbReference type="ARBA" id="ARBA00022490"/>
    </source>
</evidence>
<keyword evidence="2 6" id="KW-0862">Zinc</keyword>
<dbReference type="RefSeq" id="WP_197661797.1">
    <property type="nucleotide sequence ID" value="NZ_JAEAGR010000012.1"/>
</dbReference>
<protein>
    <recommendedName>
        <fullName evidence="6">33 kDa chaperonin</fullName>
    </recommendedName>
    <alternativeName>
        <fullName evidence="6">Heat shock protein 33 homolog</fullName>
        <shortName evidence="6">HSP33</shortName>
    </alternativeName>
</protein>
<dbReference type="GO" id="GO:0051082">
    <property type="term" value="F:unfolded protein binding"/>
    <property type="evidence" value="ECO:0007669"/>
    <property type="project" value="UniProtKB-UniRule"/>
</dbReference>
<organism evidence="7 8">
    <name type="scientific">Mobilitalea sibirica</name>
    <dbReference type="NCBI Taxonomy" id="1462919"/>
    <lineage>
        <taxon>Bacteria</taxon>
        <taxon>Bacillati</taxon>
        <taxon>Bacillota</taxon>
        <taxon>Clostridia</taxon>
        <taxon>Lachnospirales</taxon>
        <taxon>Lachnospiraceae</taxon>
        <taxon>Mobilitalea</taxon>
    </lineage>
</organism>
<comment type="PTM">
    <text evidence="6">Under oxidizing conditions two disulfide bonds are formed involving the reactive cysteines. Under reducing conditions zinc is bound to the reactive cysteines and the protein is inactive.</text>
</comment>
<evidence type="ECO:0000256" key="2">
    <source>
        <dbReference type="ARBA" id="ARBA00022833"/>
    </source>
</evidence>
<dbReference type="GO" id="GO:0005737">
    <property type="term" value="C:cytoplasm"/>
    <property type="evidence" value="ECO:0007669"/>
    <property type="project" value="UniProtKB-SubCell"/>
</dbReference>
<dbReference type="InterPro" id="IPR016154">
    <property type="entry name" value="Heat_shock_Hsp33_C"/>
</dbReference>
<evidence type="ECO:0000256" key="3">
    <source>
        <dbReference type="ARBA" id="ARBA00023157"/>
    </source>
</evidence>
<keyword evidence="3 6" id="KW-1015">Disulfide bond</keyword>
<dbReference type="NCBIfam" id="NF001033">
    <property type="entry name" value="PRK00114.1"/>
    <property type="match status" value="1"/>
</dbReference>
<dbReference type="CDD" id="cd00498">
    <property type="entry name" value="Hsp33"/>
    <property type="match status" value="1"/>
</dbReference>
<reference evidence="7" key="1">
    <citation type="submission" date="2020-12" db="EMBL/GenBank/DDBJ databases">
        <title>M. sibirica DSM 26468T genome.</title>
        <authorList>
            <person name="Thieme N."/>
            <person name="Rettenmaier R."/>
            <person name="Zverlov V."/>
            <person name="Liebl W."/>
        </authorList>
    </citation>
    <scope>NUCLEOTIDE SEQUENCE</scope>
    <source>
        <strain evidence="7">DSM 26468</strain>
    </source>
</reference>
<dbReference type="InterPro" id="IPR016153">
    <property type="entry name" value="Heat_shock_Hsp33_N"/>
</dbReference>
<dbReference type="Proteomes" id="UP000623269">
    <property type="component" value="Unassembled WGS sequence"/>
</dbReference>
<keyword evidence="8" id="KW-1185">Reference proteome</keyword>
<evidence type="ECO:0000256" key="5">
    <source>
        <dbReference type="ARBA" id="ARBA00023284"/>
    </source>
</evidence>
<comment type="similarity">
    <text evidence="6">Belongs to the HSP33 family.</text>
</comment>
<comment type="subcellular location">
    <subcellularLocation>
        <location evidence="6">Cytoplasm</location>
    </subcellularLocation>
</comment>
<dbReference type="Gene3D" id="3.90.1280.10">
    <property type="entry name" value="HSP33 redox switch-like"/>
    <property type="match status" value="1"/>
</dbReference>
<dbReference type="EMBL" id="JAEAGR010000012">
    <property type="protein sequence ID" value="MBH1941550.1"/>
    <property type="molecule type" value="Genomic_DNA"/>
</dbReference>
<evidence type="ECO:0000256" key="4">
    <source>
        <dbReference type="ARBA" id="ARBA00023186"/>
    </source>
</evidence>
<comment type="function">
    <text evidence="6">Redox regulated molecular chaperone. Protects both thermally unfolding and oxidatively damaged proteins from irreversible aggregation. Plays an important role in the bacterial defense system toward oxidative stress.</text>
</comment>
<accession>A0A8J7H3K9</accession>
<proteinExistence type="inferred from homology"/>
<dbReference type="PIRSF" id="PIRSF005261">
    <property type="entry name" value="Heat_shock_Hsp33"/>
    <property type="match status" value="1"/>
</dbReference>
<evidence type="ECO:0000256" key="6">
    <source>
        <dbReference type="HAMAP-Rule" id="MF_00117"/>
    </source>
</evidence>
<evidence type="ECO:0000313" key="8">
    <source>
        <dbReference type="Proteomes" id="UP000623269"/>
    </source>
</evidence>
<dbReference type="PANTHER" id="PTHR30111">
    <property type="entry name" value="33 KDA CHAPERONIN"/>
    <property type="match status" value="1"/>
</dbReference>